<evidence type="ECO:0000256" key="1">
    <source>
        <dbReference type="ARBA" id="ARBA00004496"/>
    </source>
</evidence>
<dbReference type="InterPro" id="IPR036615">
    <property type="entry name" value="Mur_ligase_C_dom_sf"/>
</dbReference>
<evidence type="ECO:0000256" key="8">
    <source>
        <dbReference type="RuleBase" id="RU003664"/>
    </source>
</evidence>
<dbReference type="PANTHER" id="PTHR43692:SF1">
    <property type="entry name" value="UDP-N-ACETYLMURAMOYLALANINE--D-GLUTAMATE LIGASE"/>
    <property type="match status" value="1"/>
</dbReference>
<dbReference type="InterPro" id="IPR004101">
    <property type="entry name" value="Mur_ligase_C"/>
</dbReference>
<dbReference type="RefSeq" id="WP_345189575.1">
    <property type="nucleotide sequence ID" value="NZ_BAABJJ010000001.1"/>
</dbReference>
<dbReference type="EC" id="6.3.2.9" evidence="7 8"/>
<dbReference type="SUPFAM" id="SSF53244">
    <property type="entry name" value="MurD-like peptide ligases, peptide-binding domain"/>
    <property type="match status" value="1"/>
</dbReference>
<dbReference type="Pfam" id="PF21377">
    <property type="entry name" value="MurD_N"/>
    <property type="match status" value="1"/>
</dbReference>
<protein>
    <recommendedName>
        <fullName evidence="7 8">UDP-N-acetylmuramoylalanine--D-glutamate ligase</fullName>
        <ecNumber evidence="7 8">6.3.2.9</ecNumber>
    </recommendedName>
    <alternativeName>
        <fullName evidence="7">D-glutamic acid-adding enzyme</fullName>
    </alternativeName>
    <alternativeName>
        <fullName evidence="7">UDP-N-acetylmuramoyl-L-alanyl-D-glutamate synthetase</fullName>
    </alternativeName>
</protein>
<evidence type="ECO:0000256" key="7">
    <source>
        <dbReference type="HAMAP-Rule" id="MF_00639"/>
    </source>
</evidence>
<feature type="binding site" evidence="7">
    <location>
        <begin position="108"/>
        <end position="114"/>
    </location>
    <ligand>
        <name>ATP</name>
        <dbReference type="ChEBI" id="CHEBI:30616"/>
    </ligand>
</feature>
<keyword evidence="12" id="KW-1185">Reference proteome</keyword>
<evidence type="ECO:0000256" key="3">
    <source>
        <dbReference type="ARBA" id="ARBA00022490"/>
    </source>
</evidence>
<comment type="caution">
    <text evidence="11">The sequence shown here is derived from an EMBL/GenBank/DDBJ whole genome shotgun (WGS) entry which is preliminary data.</text>
</comment>
<accession>A0ABP9G8P4</accession>
<comment type="function">
    <text evidence="7 8">Cell wall formation. Catalyzes the addition of glutamate to the nucleotide precursor UDP-N-acetylmuramoyl-L-alanine (UMA).</text>
</comment>
<dbReference type="Proteomes" id="UP001501302">
    <property type="component" value="Unassembled WGS sequence"/>
</dbReference>
<comment type="subcellular location">
    <subcellularLocation>
        <location evidence="1 7 8">Cytoplasm</location>
    </subcellularLocation>
</comment>
<proteinExistence type="inferred from homology"/>
<dbReference type="Pfam" id="PF08245">
    <property type="entry name" value="Mur_ligase_M"/>
    <property type="match status" value="1"/>
</dbReference>
<dbReference type="Gene3D" id="3.90.190.20">
    <property type="entry name" value="Mur ligase, C-terminal domain"/>
    <property type="match status" value="1"/>
</dbReference>
<evidence type="ECO:0000259" key="10">
    <source>
        <dbReference type="Pfam" id="PF08245"/>
    </source>
</evidence>
<keyword evidence="4 7" id="KW-0436">Ligase</keyword>
<evidence type="ECO:0000259" key="9">
    <source>
        <dbReference type="Pfam" id="PF02875"/>
    </source>
</evidence>
<dbReference type="Gene3D" id="3.40.1190.10">
    <property type="entry name" value="Mur-like, catalytic domain"/>
    <property type="match status" value="1"/>
</dbReference>
<organism evidence="11 12">
    <name type="scientific">Algibacter agarivorans</name>
    <dbReference type="NCBI Taxonomy" id="1109741"/>
    <lineage>
        <taxon>Bacteria</taxon>
        <taxon>Pseudomonadati</taxon>
        <taxon>Bacteroidota</taxon>
        <taxon>Flavobacteriia</taxon>
        <taxon>Flavobacteriales</taxon>
        <taxon>Flavobacteriaceae</taxon>
        <taxon>Algibacter</taxon>
    </lineage>
</organism>
<comment type="catalytic activity">
    <reaction evidence="7 8">
        <text>UDP-N-acetyl-alpha-D-muramoyl-L-alanine + D-glutamate + ATP = UDP-N-acetyl-alpha-D-muramoyl-L-alanyl-D-glutamate + ADP + phosphate + H(+)</text>
        <dbReference type="Rhea" id="RHEA:16429"/>
        <dbReference type="ChEBI" id="CHEBI:15378"/>
        <dbReference type="ChEBI" id="CHEBI:29986"/>
        <dbReference type="ChEBI" id="CHEBI:30616"/>
        <dbReference type="ChEBI" id="CHEBI:43474"/>
        <dbReference type="ChEBI" id="CHEBI:83898"/>
        <dbReference type="ChEBI" id="CHEBI:83900"/>
        <dbReference type="ChEBI" id="CHEBI:456216"/>
        <dbReference type="EC" id="6.3.2.9"/>
    </reaction>
</comment>
<evidence type="ECO:0000256" key="2">
    <source>
        <dbReference type="ARBA" id="ARBA00004752"/>
    </source>
</evidence>
<dbReference type="NCBIfam" id="TIGR01087">
    <property type="entry name" value="murD"/>
    <property type="match status" value="1"/>
</dbReference>
<feature type="domain" description="Mur ligase C-terminal" evidence="9">
    <location>
        <begin position="306"/>
        <end position="419"/>
    </location>
</feature>
<keyword evidence="7 8" id="KW-0961">Cell wall biogenesis/degradation</keyword>
<sequence>MRLVILGGGESGVGTALLGKEKGYDVFVSDKGIIKEKYKQVLIHNEIEWEDEMHTEAKILNADIIMKSPGIPDKVALVKQIREKGITVVSEIEFASKFTDATIVGITGSNGKTTTATLTHHILKQELNVGLAGNIGDSFAKQILDKDYENYVLEISSFQLDDIIDFKPKIAVITNITPDHLDRYDYKFENYIHSKFKIAMNQTKADYLIYDADDEVITSHLKNNPVQSTLLPFSLVKKIENGAYLDNNNIKITINNNQIIMPTSNLTLEGKHNVKNAMAASTVAHLLKIRKQTIRESLENFQGVEHRLEQVLKINKVQYINDSKATNVNATYYALESMDAPTVWIVGGVDKGNNYEELFPFINEKVKAIICLGVDNEKLMNTFGNMVDVIIETQFMSEAVKIAYKLADAGDNVLLSPACASFDLFENYEDRGRQFKNAVRNL</sequence>
<dbReference type="Pfam" id="PF02875">
    <property type="entry name" value="Mur_ligase_C"/>
    <property type="match status" value="1"/>
</dbReference>
<dbReference type="Gene3D" id="3.40.50.720">
    <property type="entry name" value="NAD(P)-binding Rossmann-like Domain"/>
    <property type="match status" value="1"/>
</dbReference>
<feature type="domain" description="Mur ligase central" evidence="10">
    <location>
        <begin position="106"/>
        <end position="284"/>
    </location>
</feature>
<keyword evidence="7 8" id="KW-0573">Peptidoglycan synthesis</keyword>
<evidence type="ECO:0000256" key="5">
    <source>
        <dbReference type="ARBA" id="ARBA00022741"/>
    </source>
</evidence>
<evidence type="ECO:0000313" key="11">
    <source>
        <dbReference type="EMBL" id="GAA4932968.1"/>
    </source>
</evidence>
<keyword evidence="6 7" id="KW-0067">ATP-binding</keyword>
<keyword evidence="7 8" id="KW-0132">Cell division</keyword>
<dbReference type="InterPro" id="IPR013221">
    <property type="entry name" value="Mur_ligase_cen"/>
</dbReference>
<comment type="similarity">
    <text evidence="7">Belongs to the MurCDEF family.</text>
</comment>
<keyword evidence="7 8" id="KW-0131">Cell cycle</keyword>
<dbReference type="InterPro" id="IPR005762">
    <property type="entry name" value="MurD"/>
</dbReference>
<dbReference type="SUPFAM" id="SSF51984">
    <property type="entry name" value="MurCD N-terminal domain"/>
    <property type="match status" value="1"/>
</dbReference>
<dbReference type="InterPro" id="IPR036565">
    <property type="entry name" value="Mur-like_cat_sf"/>
</dbReference>
<evidence type="ECO:0000256" key="4">
    <source>
        <dbReference type="ARBA" id="ARBA00022598"/>
    </source>
</evidence>
<keyword evidence="7 8" id="KW-0133">Cell shape</keyword>
<dbReference type="HAMAP" id="MF_00639">
    <property type="entry name" value="MurD"/>
    <property type="match status" value="1"/>
</dbReference>
<dbReference type="EMBL" id="BAABJJ010000001">
    <property type="protein sequence ID" value="GAA4932968.1"/>
    <property type="molecule type" value="Genomic_DNA"/>
</dbReference>
<comment type="pathway">
    <text evidence="2 7 8">Cell wall biogenesis; peptidoglycan biosynthesis.</text>
</comment>
<reference evidence="12" key="1">
    <citation type="journal article" date="2019" name="Int. J. Syst. Evol. Microbiol.">
        <title>The Global Catalogue of Microorganisms (GCM) 10K type strain sequencing project: providing services to taxonomists for standard genome sequencing and annotation.</title>
        <authorList>
            <consortium name="The Broad Institute Genomics Platform"/>
            <consortium name="The Broad Institute Genome Sequencing Center for Infectious Disease"/>
            <person name="Wu L."/>
            <person name="Ma J."/>
        </authorList>
    </citation>
    <scope>NUCLEOTIDE SEQUENCE [LARGE SCALE GENOMIC DNA]</scope>
    <source>
        <strain evidence="12">JCM 18285</strain>
    </source>
</reference>
<keyword evidence="3 7" id="KW-0963">Cytoplasm</keyword>
<gene>
    <name evidence="7 11" type="primary">murD</name>
    <name evidence="11" type="ORF">GCM10023314_01740</name>
</gene>
<evidence type="ECO:0000256" key="6">
    <source>
        <dbReference type="ARBA" id="ARBA00022840"/>
    </source>
</evidence>
<dbReference type="GO" id="GO:0016874">
    <property type="term" value="F:ligase activity"/>
    <property type="evidence" value="ECO:0007669"/>
    <property type="project" value="UniProtKB-KW"/>
</dbReference>
<dbReference type="SUPFAM" id="SSF53623">
    <property type="entry name" value="MurD-like peptide ligases, catalytic domain"/>
    <property type="match status" value="1"/>
</dbReference>
<keyword evidence="5 7" id="KW-0547">Nucleotide-binding</keyword>
<evidence type="ECO:0000313" key="12">
    <source>
        <dbReference type="Proteomes" id="UP001501302"/>
    </source>
</evidence>
<name>A0ABP9G8P4_9FLAO</name>
<dbReference type="PANTHER" id="PTHR43692">
    <property type="entry name" value="UDP-N-ACETYLMURAMOYLALANINE--D-GLUTAMATE LIGASE"/>
    <property type="match status" value="1"/>
</dbReference>